<dbReference type="InterPro" id="IPR018228">
    <property type="entry name" value="DNase_TatD-rel_CS"/>
</dbReference>
<accession>A0A1G2GTE4</accession>
<dbReference type="GO" id="GO:0005829">
    <property type="term" value="C:cytosol"/>
    <property type="evidence" value="ECO:0007669"/>
    <property type="project" value="TreeGrafter"/>
</dbReference>
<dbReference type="InterPro" id="IPR032466">
    <property type="entry name" value="Metal_Hydrolase"/>
</dbReference>
<evidence type="ECO:0000313" key="5">
    <source>
        <dbReference type="Proteomes" id="UP000179106"/>
    </source>
</evidence>
<dbReference type="SUPFAM" id="SSF51556">
    <property type="entry name" value="Metallo-dependent hydrolases"/>
    <property type="match status" value="1"/>
</dbReference>
<dbReference type="PROSITE" id="PS01091">
    <property type="entry name" value="TATD_3"/>
    <property type="match status" value="1"/>
</dbReference>
<organism evidence="4 5">
    <name type="scientific">Candidatus Ryanbacteria bacterium RIFCSPLOWO2_01_FULL_48_26</name>
    <dbReference type="NCBI Taxonomy" id="1802126"/>
    <lineage>
        <taxon>Bacteria</taxon>
        <taxon>Candidatus Ryaniibacteriota</taxon>
    </lineage>
</organism>
<reference evidence="4 5" key="1">
    <citation type="journal article" date="2016" name="Nat. Commun.">
        <title>Thousands of microbial genomes shed light on interconnected biogeochemical processes in an aquifer system.</title>
        <authorList>
            <person name="Anantharaman K."/>
            <person name="Brown C.T."/>
            <person name="Hug L.A."/>
            <person name="Sharon I."/>
            <person name="Castelle C.J."/>
            <person name="Probst A.J."/>
            <person name="Thomas B.C."/>
            <person name="Singh A."/>
            <person name="Wilkins M.J."/>
            <person name="Karaoz U."/>
            <person name="Brodie E.L."/>
            <person name="Williams K.H."/>
            <person name="Hubbard S.S."/>
            <person name="Banfield J.F."/>
        </authorList>
    </citation>
    <scope>NUCLEOTIDE SEQUENCE [LARGE SCALE GENOMIC DNA]</scope>
</reference>
<evidence type="ECO:0000313" key="4">
    <source>
        <dbReference type="EMBL" id="OGZ53487.1"/>
    </source>
</evidence>
<keyword evidence="2" id="KW-0378">Hydrolase</keyword>
<evidence type="ECO:0000256" key="3">
    <source>
        <dbReference type="PIRSR" id="PIRSR005902-1"/>
    </source>
</evidence>
<evidence type="ECO:0000256" key="2">
    <source>
        <dbReference type="ARBA" id="ARBA00022801"/>
    </source>
</evidence>
<protein>
    <recommendedName>
        <fullName evidence="6">Hydrolase TatD</fullName>
    </recommendedName>
</protein>
<dbReference type="GO" id="GO:0046872">
    <property type="term" value="F:metal ion binding"/>
    <property type="evidence" value="ECO:0007669"/>
    <property type="project" value="UniProtKB-KW"/>
</dbReference>
<dbReference type="Pfam" id="PF01026">
    <property type="entry name" value="TatD_DNase"/>
    <property type="match status" value="1"/>
</dbReference>
<feature type="binding site" evidence="3">
    <location>
        <position position="195"/>
    </location>
    <ligand>
        <name>a divalent metal cation</name>
        <dbReference type="ChEBI" id="CHEBI:60240"/>
        <label>2</label>
    </ligand>
</feature>
<dbReference type="FunFam" id="3.20.20.140:FF:000005">
    <property type="entry name" value="TatD family hydrolase"/>
    <property type="match status" value="1"/>
</dbReference>
<feature type="binding site" evidence="3">
    <location>
        <position position="14"/>
    </location>
    <ligand>
        <name>a divalent metal cation</name>
        <dbReference type="ChEBI" id="CHEBI:60240"/>
        <label>1</label>
    </ligand>
</feature>
<dbReference type="PANTHER" id="PTHR46124">
    <property type="entry name" value="D-AMINOACYL-TRNA DEACYLASE"/>
    <property type="match status" value="1"/>
</dbReference>
<feature type="binding site" evidence="3">
    <location>
        <position position="118"/>
    </location>
    <ligand>
        <name>a divalent metal cation</name>
        <dbReference type="ChEBI" id="CHEBI:60240"/>
        <label>1</label>
    </ligand>
</feature>
<feature type="binding site" evidence="3">
    <location>
        <position position="155"/>
    </location>
    <ligand>
        <name>a divalent metal cation</name>
        <dbReference type="ChEBI" id="CHEBI:60240"/>
        <label>2</label>
    </ligand>
</feature>
<keyword evidence="1 3" id="KW-0479">Metal-binding</keyword>
<dbReference type="GO" id="GO:0004536">
    <property type="term" value="F:DNA nuclease activity"/>
    <property type="evidence" value="ECO:0007669"/>
    <property type="project" value="InterPro"/>
</dbReference>
<evidence type="ECO:0008006" key="6">
    <source>
        <dbReference type="Google" id="ProtNLM"/>
    </source>
</evidence>
<dbReference type="InterPro" id="IPR001130">
    <property type="entry name" value="TatD-like"/>
</dbReference>
<name>A0A1G2GTE4_9BACT</name>
<dbReference type="CDD" id="cd01310">
    <property type="entry name" value="TatD_DNAse"/>
    <property type="match status" value="1"/>
</dbReference>
<dbReference type="EMBL" id="MHNW01000016">
    <property type="protein sequence ID" value="OGZ53487.1"/>
    <property type="molecule type" value="Genomic_DNA"/>
</dbReference>
<evidence type="ECO:0000256" key="1">
    <source>
        <dbReference type="ARBA" id="ARBA00022723"/>
    </source>
</evidence>
<dbReference type="Gene3D" id="3.20.20.140">
    <property type="entry name" value="Metal-dependent hydrolases"/>
    <property type="match status" value="1"/>
</dbReference>
<dbReference type="InterPro" id="IPR015991">
    <property type="entry name" value="TatD/YcfH-like"/>
</dbReference>
<gene>
    <name evidence="4" type="ORF">A3B25_02255</name>
</gene>
<dbReference type="PIRSF" id="PIRSF005902">
    <property type="entry name" value="DNase_TatD"/>
    <property type="match status" value="1"/>
</dbReference>
<comment type="caution">
    <text evidence="4">The sequence shown here is derived from an EMBL/GenBank/DDBJ whole genome shotgun (WGS) entry which is preliminary data.</text>
</comment>
<dbReference type="GO" id="GO:0016788">
    <property type="term" value="F:hydrolase activity, acting on ester bonds"/>
    <property type="evidence" value="ECO:0007669"/>
    <property type="project" value="InterPro"/>
</dbReference>
<dbReference type="AlphaFoldDB" id="A0A1G2GTE4"/>
<feature type="binding site" evidence="3">
    <location>
        <position position="250"/>
    </location>
    <ligand>
        <name>a divalent metal cation</name>
        <dbReference type="ChEBI" id="CHEBI:60240"/>
        <label>1</label>
    </ligand>
</feature>
<dbReference type="Proteomes" id="UP000179106">
    <property type="component" value="Unassembled WGS sequence"/>
</dbReference>
<sequence length="301" mass="33683">MLKEPIKFVDAHTHVQFAAFEKDWKETIDRALGKNVWLVNVGTQKDTSLRAVEIARKYDKGIYAAVGLHPVHTEKSFHDVKELGTDDTTREFTSRGEAFDFAHYKKLAEDPKVVAIGECGLDYYHLGDSTKKRQAETFAAQIALAREVGKPLMIHCRSGVPERASPNIGAGRNAFSDLIAILKSEKLPERPGIVHFFSGTNENARELLDLGFFFTFGGVITFPPKAGKLAGDYDEVIKMIPLERILSETDAPYVTPVPYRGKRNEPAYVVEVVKKLAEIKEKSLPEMAGIIFENARQMFLI</sequence>
<dbReference type="NCBIfam" id="TIGR00010">
    <property type="entry name" value="YchF/TatD family DNA exonuclease"/>
    <property type="match status" value="1"/>
</dbReference>
<feature type="binding site" evidence="3">
    <location>
        <position position="12"/>
    </location>
    <ligand>
        <name>a divalent metal cation</name>
        <dbReference type="ChEBI" id="CHEBI:60240"/>
        <label>1</label>
    </ligand>
</feature>
<proteinExistence type="predicted"/>
<dbReference type="PANTHER" id="PTHR46124:SF2">
    <property type="entry name" value="D-AMINOACYL-TRNA DEACYLASE"/>
    <property type="match status" value="1"/>
</dbReference>
<dbReference type="STRING" id="1802126.A3B25_02255"/>